<dbReference type="PROSITE" id="PS00211">
    <property type="entry name" value="ABC_TRANSPORTER_1"/>
    <property type="match status" value="1"/>
</dbReference>
<dbReference type="CDD" id="cd03230">
    <property type="entry name" value="ABC_DR_subfamily_A"/>
    <property type="match status" value="1"/>
</dbReference>
<keyword evidence="3 5" id="KW-0067">ATP-binding</keyword>
<accession>A0A941ID11</accession>
<evidence type="ECO:0000259" key="4">
    <source>
        <dbReference type="PROSITE" id="PS50893"/>
    </source>
</evidence>
<gene>
    <name evidence="5" type="ORF">KCX74_11660</name>
</gene>
<dbReference type="EMBL" id="JAGSOT010000032">
    <property type="protein sequence ID" value="MBR7796695.1"/>
    <property type="molecule type" value="Genomic_DNA"/>
</dbReference>
<proteinExistence type="predicted"/>
<dbReference type="GO" id="GO:0016887">
    <property type="term" value="F:ATP hydrolysis activity"/>
    <property type="evidence" value="ECO:0007669"/>
    <property type="project" value="InterPro"/>
</dbReference>
<dbReference type="Proteomes" id="UP000675284">
    <property type="component" value="Unassembled WGS sequence"/>
</dbReference>
<sequence>MSSKIIEVNRLSKKYTTVSALDTVSFSIRQGEVVSLLGPNGAGKTTILSIILGLLTPTAGSVRLLGMDPRNQLVKQRIGVMLQETGLMDRLTVRELLKLFRSYYTKPLLLDDMIRITGLTTKELQNKVEYLSGGQKRRVNFALAVAGNPEVLILDEPTNGLDAISRASFWQGVTQLANQGKTIIFTTHYLHEADDIANRIILFNKGRVIANGSSDEIKEKLSKQYVSFKINNDTGIPQLKHPAIIGIEQRYDRIYIETKDTDSIVSYITQHQTNTYDIQIDKGKMEDVFHTLVKEGSK</sequence>
<evidence type="ECO:0000313" key="5">
    <source>
        <dbReference type="EMBL" id="MBR7796695.1"/>
    </source>
</evidence>
<dbReference type="Pfam" id="PF00005">
    <property type="entry name" value="ABC_tran"/>
    <property type="match status" value="1"/>
</dbReference>
<dbReference type="SUPFAM" id="SSF52540">
    <property type="entry name" value="P-loop containing nucleoside triphosphate hydrolases"/>
    <property type="match status" value="1"/>
</dbReference>
<evidence type="ECO:0000256" key="1">
    <source>
        <dbReference type="ARBA" id="ARBA00022448"/>
    </source>
</evidence>
<dbReference type="SMART" id="SM00382">
    <property type="entry name" value="AAA"/>
    <property type="match status" value="1"/>
</dbReference>
<dbReference type="PROSITE" id="PS50893">
    <property type="entry name" value="ABC_TRANSPORTER_2"/>
    <property type="match status" value="1"/>
</dbReference>
<dbReference type="PANTHER" id="PTHR42711">
    <property type="entry name" value="ABC TRANSPORTER ATP-BINDING PROTEIN"/>
    <property type="match status" value="1"/>
</dbReference>
<dbReference type="InterPro" id="IPR003593">
    <property type="entry name" value="AAA+_ATPase"/>
</dbReference>
<dbReference type="Gene3D" id="3.40.50.300">
    <property type="entry name" value="P-loop containing nucleotide triphosphate hydrolases"/>
    <property type="match status" value="1"/>
</dbReference>
<dbReference type="InterPro" id="IPR027417">
    <property type="entry name" value="P-loop_NTPase"/>
</dbReference>
<keyword evidence="2" id="KW-0547">Nucleotide-binding</keyword>
<comment type="caution">
    <text evidence="5">The sequence shown here is derived from an EMBL/GenBank/DDBJ whole genome shotgun (WGS) entry which is preliminary data.</text>
</comment>
<dbReference type="AlphaFoldDB" id="A0A941ID11"/>
<keyword evidence="6" id="KW-1185">Reference proteome</keyword>
<organism evidence="5 6">
    <name type="scientific">Virgibacillus salarius</name>
    <dbReference type="NCBI Taxonomy" id="447199"/>
    <lineage>
        <taxon>Bacteria</taxon>
        <taxon>Bacillati</taxon>
        <taxon>Bacillota</taxon>
        <taxon>Bacilli</taxon>
        <taxon>Bacillales</taxon>
        <taxon>Bacillaceae</taxon>
        <taxon>Virgibacillus</taxon>
    </lineage>
</organism>
<dbReference type="InterPro" id="IPR017871">
    <property type="entry name" value="ABC_transporter-like_CS"/>
</dbReference>
<reference evidence="5" key="1">
    <citation type="submission" date="2021-04" db="EMBL/GenBank/DDBJ databases">
        <title>Isolation and polyphasic classification of algal microorganism.</title>
        <authorList>
            <person name="Wang S."/>
        </authorList>
    </citation>
    <scope>NUCLEOTIDE SEQUENCE</scope>
    <source>
        <strain evidence="5">720a</strain>
    </source>
</reference>
<protein>
    <submittedName>
        <fullName evidence="5">ABC transporter ATP-binding protein</fullName>
    </submittedName>
</protein>
<keyword evidence="1" id="KW-0813">Transport</keyword>
<dbReference type="GO" id="GO:0005524">
    <property type="term" value="F:ATP binding"/>
    <property type="evidence" value="ECO:0007669"/>
    <property type="project" value="UniProtKB-KW"/>
</dbReference>
<name>A0A941ID11_9BACI</name>
<evidence type="ECO:0000256" key="2">
    <source>
        <dbReference type="ARBA" id="ARBA00022741"/>
    </source>
</evidence>
<feature type="domain" description="ABC transporter" evidence="4">
    <location>
        <begin position="6"/>
        <end position="230"/>
    </location>
</feature>
<dbReference type="RefSeq" id="WP_026682601.1">
    <property type="nucleotide sequence ID" value="NZ_BAAACY010000070.1"/>
</dbReference>
<dbReference type="InterPro" id="IPR003439">
    <property type="entry name" value="ABC_transporter-like_ATP-bd"/>
</dbReference>
<dbReference type="InterPro" id="IPR050763">
    <property type="entry name" value="ABC_transporter_ATP-binding"/>
</dbReference>
<evidence type="ECO:0000256" key="3">
    <source>
        <dbReference type="ARBA" id="ARBA00022840"/>
    </source>
</evidence>
<evidence type="ECO:0000313" key="6">
    <source>
        <dbReference type="Proteomes" id="UP000675284"/>
    </source>
</evidence>
<dbReference type="PANTHER" id="PTHR42711:SF17">
    <property type="entry name" value="ABC TRANSPORTER ATP-BINDING PROTEIN"/>
    <property type="match status" value="1"/>
</dbReference>